<dbReference type="GO" id="GO:0030127">
    <property type="term" value="C:COPII vesicle coat"/>
    <property type="evidence" value="ECO:0007669"/>
    <property type="project" value="TreeGrafter"/>
</dbReference>
<sequence length="532" mass="55208">MAAQVPPGAPRPGANAGKQPPPNFNPNYQTNPNSLEDSMQNLNLNRPLSMLNSGPRPPPFGQQPPFFQASVSTRYPVSYSPMPRPGPPPGMVGRPAVVPPEPPQSTLPANVPPGRPVGSPVSQPSPFGSRAPPASLSSSTGGAVIPSSAFPSSGVPGVSVAPPSPGSRPGSFVSSSPLTGGPAVPMSNAPAGPLSNRPPAGGTGALPGPPRFPSVASVSQPPVGPPRSMMSSWPPAQAPTMYSALGSSAVSSPIAPSFPSASPFSAVPQARPRPPGSPYGPQSWPMQPQQGVQPPHIPGAPHAQPPRMCGMPQQLPNQAMTTIPPAMGQPGAPLSGTSRIDPNQIPRPIPSASPIVYETRQGNIANPPPPATSDYIVRDTGNCSPRYMRCTINQIPCTADLLTTSGMQLALLVQPMALPHPSEDPIQVVDFGKVVLFDVLVAKKVLCYFLSGFTDDTPRDYHCNLGPDGRRRDADERPELCPRSNASCIFFLIDVSMNAVQTGATAAACSAINQAISDLPVSSISFYRMDGF</sequence>
<dbReference type="GO" id="GO:0070971">
    <property type="term" value="C:endoplasmic reticulum exit site"/>
    <property type="evidence" value="ECO:0007669"/>
    <property type="project" value="TreeGrafter"/>
</dbReference>
<reference evidence="2" key="1">
    <citation type="submission" date="2019-09" db="EMBL/GenBank/DDBJ databases">
        <title>Draft genome information of white flower Hibiscus syriacus.</title>
        <authorList>
            <person name="Kim Y.-M."/>
        </authorList>
    </citation>
    <scope>NUCLEOTIDE SEQUENCE [LARGE SCALE GENOMIC DNA]</scope>
    <source>
        <strain evidence="2">YM2019G1</strain>
    </source>
</reference>
<evidence type="ECO:0000313" key="3">
    <source>
        <dbReference type="Proteomes" id="UP000436088"/>
    </source>
</evidence>
<gene>
    <name evidence="2" type="ORF">F3Y22_tig00110174pilonHSYRG00519</name>
</gene>
<dbReference type="PANTHER" id="PTHR13803">
    <property type="entry name" value="SEC24-RELATED PROTEIN"/>
    <property type="match status" value="1"/>
</dbReference>
<dbReference type="GO" id="GO:0000149">
    <property type="term" value="F:SNARE binding"/>
    <property type="evidence" value="ECO:0007669"/>
    <property type="project" value="TreeGrafter"/>
</dbReference>
<dbReference type="Gene3D" id="3.40.50.410">
    <property type="entry name" value="von Willebrand factor, type A domain"/>
    <property type="match status" value="1"/>
</dbReference>
<dbReference type="GO" id="GO:0008270">
    <property type="term" value="F:zinc ion binding"/>
    <property type="evidence" value="ECO:0007669"/>
    <property type="project" value="TreeGrafter"/>
</dbReference>
<dbReference type="PANTHER" id="PTHR13803:SF4">
    <property type="entry name" value="SECRETORY 24CD, ISOFORM C"/>
    <property type="match status" value="1"/>
</dbReference>
<feature type="compositionally biased region" description="Low complexity" evidence="1">
    <location>
        <begin position="259"/>
        <end position="270"/>
    </location>
</feature>
<accession>A0A6A3BK73</accession>
<feature type="region of interest" description="Disordered" evidence="1">
    <location>
        <begin position="259"/>
        <end position="345"/>
    </location>
</feature>
<organism evidence="2 3">
    <name type="scientific">Hibiscus syriacus</name>
    <name type="common">Rose of Sharon</name>
    <dbReference type="NCBI Taxonomy" id="106335"/>
    <lineage>
        <taxon>Eukaryota</taxon>
        <taxon>Viridiplantae</taxon>
        <taxon>Streptophyta</taxon>
        <taxon>Embryophyta</taxon>
        <taxon>Tracheophyta</taxon>
        <taxon>Spermatophyta</taxon>
        <taxon>Magnoliopsida</taxon>
        <taxon>eudicotyledons</taxon>
        <taxon>Gunneridae</taxon>
        <taxon>Pentapetalae</taxon>
        <taxon>rosids</taxon>
        <taxon>malvids</taxon>
        <taxon>Malvales</taxon>
        <taxon>Malvaceae</taxon>
        <taxon>Malvoideae</taxon>
        <taxon>Hibiscus</taxon>
    </lineage>
</organism>
<protein>
    <submittedName>
        <fullName evidence="2">Anaphase-promoting complex subunit 6</fullName>
    </submittedName>
</protein>
<feature type="compositionally biased region" description="Polar residues" evidence="1">
    <location>
        <begin position="25"/>
        <end position="52"/>
    </location>
</feature>
<proteinExistence type="predicted"/>
<dbReference type="EMBL" id="VEPZ02000861">
    <property type="protein sequence ID" value="KAE8715462.1"/>
    <property type="molecule type" value="Genomic_DNA"/>
</dbReference>
<name>A0A6A3BK73_HIBSY</name>
<dbReference type="InterPro" id="IPR036465">
    <property type="entry name" value="vWFA_dom_sf"/>
</dbReference>
<feature type="compositionally biased region" description="Low complexity" evidence="1">
    <location>
        <begin position="146"/>
        <end position="177"/>
    </location>
</feature>
<dbReference type="Proteomes" id="UP000436088">
    <property type="component" value="Unassembled WGS sequence"/>
</dbReference>
<dbReference type="GO" id="GO:0090110">
    <property type="term" value="P:COPII-coated vesicle cargo loading"/>
    <property type="evidence" value="ECO:0007669"/>
    <property type="project" value="TreeGrafter"/>
</dbReference>
<feature type="compositionally biased region" description="Pro residues" evidence="1">
    <location>
        <begin position="97"/>
        <end position="115"/>
    </location>
</feature>
<dbReference type="AlphaFoldDB" id="A0A6A3BK73"/>
<dbReference type="InterPro" id="IPR050550">
    <property type="entry name" value="SEC23_SEC24_subfamily"/>
</dbReference>
<evidence type="ECO:0000256" key="1">
    <source>
        <dbReference type="SAM" id="MobiDB-lite"/>
    </source>
</evidence>
<dbReference type="Gene3D" id="2.30.30.380">
    <property type="entry name" value="Zn-finger domain of Sec23/24"/>
    <property type="match status" value="1"/>
</dbReference>
<dbReference type="Gene3D" id="2.60.40.1670">
    <property type="entry name" value="beta-sandwich domain of Sec23/24"/>
    <property type="match status" value="1"/>
</dbReference>
<feature type="compositionally biased region" description="Low complexity" evidence="1">
    <location>
        <begin position="116"/>
        <end position="129"/>
    </location>
</feature>
<keyword evidence="3" id="KW-1185">Reference proteome</keyword>
<dbReference type="SUPFAM" id="SSF81995">
    <property type="entry name" value="beta-sandwich domain of Sec23/24"/>
    <property type="match status" value="1"/>
</dbReference>
<feature type="region of interest" description="Disordered" evidence="1">
    <location>
        <begin position="1"/>
        <end position="240"/>
    </location>
</feature>
<evidence type="ECO:0000313" key="2">
    <source>
        <dbReference type="EMBL" id="KAE8715462.1"/>
    </source>
</evidence>
<dbReference type="SUPFAM" id="SSF53300">
    <property type="entry name" value="vWA-like"/>
    <property type="match status" value="1"/>
</dbReference>
<comment type="caution">
    <text evidence="2">The sequence shown here is derived from an EMBL/GenBank/DDBJ whole genome shotgun (WGS) entry which is preliminary data.</text>
</comment>